<sequence length="160" mass="17530">MKFLATIILLTFLAATVIAGDCMKAPFRCKGVGKSRLIANIPGFEEFGDSYSSIKCAQVDCGRTCRRSLESCHVLCGGDEDHPSRCHTIPIYKLYIVSLQEEKTDNIRSRRTSHLAPESITSSAGEHHTGNPIMKRIYYSILVPKLPCASGVGHVAPFSD</sequence>
<protein>
    <submittedName>
        <fullName evidence="1">Uncharacterized protein</fullName>
    </submittedName>
</protein>
<keyword evidence="2" id="KW-1185">Reference proteome</keyword>
<organism evidence="1 2">
    <name type="scientific">Alternaria gaisen</name>
    <dbReference type="NCBI Taxonomy" id="167740"/>
    <lineage>
        <taxon>Eukaryota</taxon>
        <taxon>Fungi</taxon>
        <taxon>Dikarya</taxon>
        <taxon>Ascomycota</taxon>
        <taxon>Pezizomycotina</taxon>
        <taxon>Dothideomycetes</taxon>
        <taxon>Pleosporomycetidae</taxon>
        <taxon>Pleosporales</taxon>
        <taxon>Pleosporineae</taxon>
        <taxon>Pleosporaceae</taxon>
        <taxon>Alternaria</taxon>
        <taxon>Alternaria sect. Alternaria</taxon>
    </lineage>
</organism>
<evidence type="ECO:0000313" key="1">
    <source>
        <dbReference type="EMBL" id="KAB2103023.1"/>
    </source>
</evidence>
<gene>
    <name evidence="1" type="ORF">AG0111_0g8756</name>
</gene>
<dbReference type="EMBL" id="PDWZ02000009">
    <property type="protein sequence ID" value="KAB2103023.1"/>
    <property type="molecule type" value="Genomic_DNA"/>
</dbReference>
<evidence type="ECO:0000313" key="2">
    <source>
        <dbReference type="Proteomes" id="UP000293547"/>
    </source>
</evidence>
<proteinExistence type="predicted"/>
<reference evidence="1 2" key="1">
    <citation type="journal article" date="2019" name="bioRxiv">
        <title>Genomics, evolutionary history and diagnostics of the Alternaria alternata species group including apple and Asian pear pathotypes.</title>
        <authorList>
            <person name="Armitage A.D."/>
            <person name="Cockerton H.M."/>
            <person name="Sreenivasaprasad S."/>
            <person name="Woodhall J.W."/>
            <person name="Lane C.R."/>
            <person name="Harrison R.J."/>
            <person name="Clarkson J.P."/>
        </authorList>
    </citation>
    <scope>NUCLEOTIDE SEQUENCE [LARGE SCALE GENOMIC DNA]</scope>
    <source>
        <strain evidence="1 2">FERA 650</strain>
    </source>
</reference>
<accession>A0ACB6FF32</accession>
<name>A0ACB6FF32_9PLEO</name>
<dbReference type="Proteomes" id="UP000293547">
    <property type="component" value="Unassembled WGS sequence"/>
</dbReference>
<comment type="caution">
    <text evidence="1">The sequence shown here is derived from an EMBL/GenBank/DDBJ whole genome shotgun (WGS) entry which is preliminary data.</text>
</comment>